<dbReference type="EMBL" id="AJIL01000212">
    <property type="protein sequence ID" value="KNE91260.1"/>
    <property type="molecule type" value="Genomic_DNA"/>
</dbReference>
<feature type="region of interest" description="Disordered" evidence="1">
    <location>
        <begin position="15"/>
        <end position="35"/>
    </location>
</feature>
<keyword evidence="3" id="KW-1185">Reference proteome</keyword>
<sequence>MVVDKAITKLEPVIGKSSRPTMEEERSEDLPVEDVEGVPLSIFEEEASDDEEGELNWMDMIGITVGQTDLEPEDSILDATSSLIRREEAEIKKITPNNSVCILLLQSVFTIYHVKLPQWEALQGMRANI</sequence>
<feature type="compositionally biased region" description="Acidic residues" evidence="1">
    <location>
        <begin position="25"/>
        <end position="35"/>
    </location>
</feature>
<evidence type="ECO:0000313" key="3">
    <source>
        <dbReference type="Proteomes" id="UP000054564"/>
    </source>
</evidence>
<comment type="caution">
    <text evidence="2">The sequence shown here is derived from an EMBL/GenBank/DDBJ whole genome shotgun (WGS) entry which is preliminary data.</text>
</comment>
<name>A0A0L0UW59_9BASI</name>
<evidence type="ECO:0000313" key="2">
    <source>
        <dbReference type="EMBL" id="KNE91260.1"/>
    </source>
</evidence>
<dbReference type="Proteomes" id="UP000054564">
    <property type="component" value="Unassembled WGS sequence"/>
</dbReference>
<organism evidence="2 3">
    <name type="scientific">Puccinia striiformis f. sp. tritici PST-78</name>
    <dbReference type="NCBI Taxonomy" id="1165861"/>
    <lineage>
        <taxon>Eukaryota</taxon>
        <taxon>Fungi</taxon>
        <taxon>Dikarya</taxon>
        <taxon>Basidiomycota</taxon>
        <taxon>Pucciniomycotina</taxon>
        <taxon>Pucciniomycetes</taxon>
        <taxon>Pucciniales</taxon>
        <taxon>Pucciniaceae</taxon>
        <taxon>Puccinia</taxon>
    </lineage>
</organism>
<gene>
    <name evidence="2" type="ORF">PSTG_15325</name>
</gene>
<reference evidence="3" key="1">
    <citation type="submission" date="2014-03" db="EMBL/GenBank/DDBJ databases">
        <title>The Genome Sequence of Puccinia striiformis f. sp. tritici PST-78.</title>
        <authorList>
            <consortium name="The Broad Institute Genome Sequencing Platform"/>
            <person name="Cuomo C."/>
            <person name="Hulbert S."/>
            <person name="Chen X."/>
            <person name="Walker B."/>
            <person name="Young S.K."/>
            <person name="Zeng Q."/>
            <person name="Gargeya S."/>
            <person name="Fitzgerald M."/>
            <person name="Haas B."/>
            <person name="Abouelleil A."/>
            <person name="Alvarado L."/>
            <person name="Arachchi H.M."/>
            <person name="Berlin A.M."/>
            <person name="Chapman S.B."/>
            <person name="Goldberg J."/>
            <person name="Griggs A."/>
            <person name="Gujja S."/>
            <person name="Hansen M."/>
            <person name="Howarth C."/>
            <person name="Imamovic A."/>
            <person name="Larimer J."/>
            <person name="McCowan C."/>
            <person name="Montmayeur A."/>
            <person name="Murphy C."/>
            <person name="Neiman D."/>
            <person name="Pearson M."/>
            <person name="Priest M."/>
            <person name="Roberts A."/>
            <person name="Saif S."/>
            <person name="Shea T."/>
            <person name="Sisk P."/>
            <person name="Sykes S."/>
            <person name="Wortman J."/>
            <person name="Nusbaum C."/>
            <person name="Birren B."/>
        </authorList>
    </citation>
    <scope>NUCLEOTIDE SEQUENCE [LARGE SCALE GENOMIC DNA]</scope>
    <source>
        <strain evidence="3">race PST-78</strain>
    </source>
</reference>
<proteinExistence type="predicted"/>
<protein>
    <submittedName>
        <fullName evidence="2">Uncharacterized protein</fullName>
    </submittedName>
</protein>
<accession>A0A0L0UW59</accession>
<evidence type="ECO:0000256" key="1">
    <source>
        <dbReference type="SAM" id="MobiDB-lite"/>
    </source>
</evidence>
<dbReference type="STRING" id="1165861.A0A0L0UW59"/>
<dbReference type="AlphaFoldDB" id="A0A0L0UW59"/>